<gene>
    <name evidence="2" type="ORF">OW729_07320</name>
</gene>
<sequence length="183" mass="21076">MALTKKELGELVKQARTIKSDTIGRRYTQQMLANDIGKSQSYIGDIESGRTYPSFVILNSIASVCGVPMAFFQDKDKINEEIERFIKLQITGLSKEEIRDIREAIKEDPDVKINYIHDYIKSQYSSLNNLFETPEIIIKFILKHPVITSFCGININELNNNELDNFTDDVLSQLKLISYKYKK</sequence>
<dbReference type="EMBL" id="JAPQFJ010000006">
    <property type="protein sequence ID" value="MCY6958410.1"/>
    <property type="molecule type" value="Genomic_DNA"/>
</dbReference>
<evidence type="ECO:0000313" key="2">
    <source>
        <dbReference type="EMBL" id="MCY6958410.1"/>
    </source>
</evidence>
<accession>A0ABT4D7X5</accession>
<comment type="caution">
    <text evidence="2">The sequence shown here is derived from an EMBL/GenBank/DDBJ whole genome shotgun (WGS) entry which is preliminary data.</text>
</comment>
<dbReference type="SUPFAM" id="SSF47413">
    <property type="entry name" value="lambda repressor-like DNA-binding domains"/>
    <property type="match status" value="1"/>
</dbReference>
<keyword evidence="3" id="KW-1185">Reference proteome</keyword>
<organism evidence="2 3">
    <name type="scientific">Clostridium brassicae</name>
    <dbReference type="NCBI Taxonomy" id="2999072"/>
    <lineage>
        <taxon>Bacteria</taxon>
        <taxon>Bacillati</taxon>
        <taxon>Bacillota</taxon>
        <taxon>Clostridia</taxon>
        <taxon>Eubacteriales</taxon>
        <taxon>Clostridiaceae</taxon>
        <taxon>Clostridium</taxon>
    </lineage>
</organism>
<dbReference type="SMART" id="SM00530">
    <property type="entry name" value="HTH_XRE"/>
    <property type="match status" value="1"/>
</dbReference>
<dbReference type="RefSeq" id="WP_268060828.1">
    <property type="nucleotide sequence ID" value="NZ_JAPQFJ010000006.1"/>
</dbReference>
<dbReference type="PROSITE" id="PS50943">
    <property type="entry name" value="HTH_CROC1"/>
    <property type="match status" value="1"/>
</dbReference>
<dbReference type="InterPro" id="IPR010982">
    <property type="entry name" value="Lambda_DNA-bd_dom_sf"/>
</dbReference>
<feature type="domain" description="HTH cro/C1-type" evidence="1">
    <location>
        <begin position="25"/>
        <end position="72"/>
    </location>
</feature>
<evidence type="ECO:0000259" key="1">
    <source>
        <dbReference type="PROSITE" id="PS50943"/>
    </source>
</evidence>
<dbReference type="Proteomes" id="UP001144612">
    <property type="component" value="Unassembled WGS sequence"/>
</dbReference>
<proteinExistence type="predicted"/>
<protein>
    <submittedName>
        <fullName evidence="2">Helix-turn-helix transcriptional regulator</fullName>
    </submittedName>
</protein>
<dbReference type="InterPro" id="IPR001387">
    <property type="entry name" value="Cro/C1-type_HTH"/>
</dbReference>
<reference evidence="2" key="1">
    <citation type="submission" date="2022-12" db="EMBL/GenBank/DDBJ databases">
        <title>Clostridium sp. nov., isolated from industrial wastewater.</title>
        <authorList>
            <person name="Jiayan W."/>
        </authorList>
    </citation>
    <scope>NUCLEOTIDE SEQUENCE</scope>
    <source>
        <strain evidence="2">ZC22-4</strain>
    </source>
</reference>
<dbReference type="Gene3D" id="1.10.260.40">
    <property type="entry name" value="lambda repressor-like DNA-binding domains"/>
    <property type="match status" value="1"/>
</dbReference>
<name>A0ABT4D7X5_9CLOT</name>
<evidence type="ECO:0000313" key="3">
    <source>
        <dbReference type="Proteomes" id="UP001144612"/>
    </source>
</evidence>
<dbReference type="CDD" id="cd00093">
    <property type="entry name" value="HTH_XRE"/>
    <property type="match status" value="1"/>
</dbReference>
<dbReference type="Pfam" id="PF01381">
    <property type="entry name" value="HTH_3"/>
    <property type="match status" value="1"/>
</dbReference>